<evidence type="ECO:0000256" key="3">
    <source>
        <dbReference type="ARBA" id="ARBA00022618"/>
    </source>
</evidence>
<evidence type="ECO:0000256" key="6">
    <source>
        <dbReference type="ARBA" id="ARBA00023242"/>
    </source>
</evidence>
<dbReference type="OMA" id="GQKTVCA"/>
<evidence type="ECO:0000256" key="2">
    <source>
        <dbReference type="ARBA" id="ARBA00005917"/>
    </source>
</evidence>
<dbReference type="InterPro" id="IPR010935">
    <property type="entry name" value="SMC_hinge"/>
</dbReference>
<dbReference type="PIRSF" id="PIRSF005719">
    <property type="entry name" value="SMC"/>
    <property type="match status" value="1"/>
</dbReference>
<dbReference type="FunFam" id="3.40.50.300:FF:000370">
    <property type="entry name" value="Structural maintenance of chromosomes 3"/>
    <property type="match status" value="1"/>
</dbReference>
<keyword evidence="6 8" id="KW-0539">Nucleus</keyword>
<accession>L8WZ77</accession>
<keyword evidence="4" id="KW-0498">Mitosis</keyword>
<dbReference type="InterPro" id="IPR024704">
    <property type="entry name" value="SMC"/>
</dbReference>
<comment type="subcellular location">
    <subcellularLocation>
        <location evidence="1 8">Nucleus</location>
    </subcellularLocation>
</comment>
<evidence type="ECO:0000256" key="5">
    <source>
        <dbReference type="ARBA" id="ARBA00023054"/>
    </source>
</evidence>
<dbReference type="InterPro" id="IPR003395">
    <property type="entry name" value="RecF/RecN/SMC_N"/>
</dbReference>
<dbReference type="OrthoDB" id="431497at2759"/>
<dbReference type="GO" id="GO:0005524">
    <property type="term" value="F:ATP binding"/>
    <property type="evidence" value="ECO:0007669"/>
    <property type="project" value="InterPro"/>
</dbReference>
<feature type="domain" description="SMC hinge" evidence="10">
    <location>
        <begin position="639"/>
        <end position="752"/>
    </location>
</feature>
<evidence type="ECO:0000256" key="4">
    <source>
        <dbReference type="ARBA" id="ARBA00022776"/>
    </source>
</evidence>
<evidence type="ECO:0000256" key="9">
    <source>
        <dbReference type="SAM" id="Coils"/>
    </source>
</evidence>
<dbReference type="SUPFAM" id="SSF52540">
    <property type="entry name" value="P-loop containing nucleoside triphosphate hydrolases"/>
    <property type="match status" value="2"/>
</dbReference>
<feature type="coiled-coil region" evidence="9">
    <location>
        <begin position="416"/>
        <end position="464"/>
    </location>
</feature>
<keyword evidence="3" id="KW-0132">Cell division</keyword>
<dbReference type="GO" id="GO:0051276">
    <property type="term" value="P:chromosome organization"/>
    <property type="evidence" value="ECO:0007669"/>
    <property type="project" value="InterPro"/>
</dbReference>
<dbReference type="SMART" id="SM00968">
    <property type="entry name" value="SMC_hinge"/>
    <property type="match status" value="1"/>
</dbReference>
<comment type="similarity">
    <text evidence="2">Belongs to the SMC family. SMC3 subfamily.</text>
</comment>
<comment type="caution">
    <text evidence="11">The sequence shown here is derived from an EMBL/GenBank/DDBJ whole genome shotgun (WGS) entry which is preliminary data.</text>
</comment>
<dbReference type="GO" id="GO:0005694">
    <property type="term" value="C:chromosome"/>
    <property type="evidence" value="ECO:0007669"/>
    <property type="project" value="InterPro"/>
</dbReference>
<dbReference type="InterPro" id="IPR041741">
    <property type="entry name" value="SMC3_ABC_euk"/>
</dbReference>
<dbReference type="Gene3D" id="1.20.1060.20">
    <property type="match status" value="1"/>
</dbReference>
<dbReference type="Proteomes" id="UP000011668">
    <property type="component" value="Unassembled WGS sequence"/>
</dbReference>
<dbReference type="EMBL" id="AFRT01000935">
    <property type="protein sequence ID" value="ELU42083.1"/>
    <property type="molecule type" value="Genomic_DNA"/>
</dbReference>
<keyword evidence="7" id="KW-0131">Cell cycle</keyword>
<dbReference type="CDD" id="cd03272">
    <property type="entry name" value="ABC_SMC3_euk"/>
    <property type="match status" value="1"/>
</dbReference>
<keyword evidence="12" id="KW-1185">Reference proteome</keyword>
<feature type="coiled-coil region" evidence="9">
    <location>
        <begin position="1055"/>
        <end position="1124"/>
    </location>
</feature>
<dbReference type="SUPFAM" id="SSF75553">
    <property type="entry name" value="Smc hinge domain"/>
    <property type="match status" value="1"/>
</dbReference>
<evidence type="ECO:0000256" key="8">
    <source>
        <dbReference type="PIRNR" id="PIRNR005719"/>
    </source>
</evidence>
<dbReference type="PANTHER" id="PTHR43977">
    <property type="entry name" value="STRUCTURAL MAINTENANCE OF CHROMOSOMES PROTEIN 3"/>
    <property type="match status" value="1"/>
</dbReference>
<gene>
    <name evidence="11" type="ORF">AG1IA_03876</name>
</gene>
<dbReference type="GO" id="GO:0007059">
    <property type="term" value="P:chromosome segregation"/>
    <property type="evidence" value="ECO:0007669"/>
    <property type="project" value="UniProtKB-ARBA"/>
</dbReference>
<dbReference type="Pfam" id="PF06470">
    <property type="entry name" value="SMC_hinge"/>
    <property type="match status" value="1"/>
</dbReference>
<dbReference type="STRING" id="983506.L8WZ77"/>
<dbReference type="GO" id="GO:0051301">
    <property type="term" value="P:cell division"/>
    <property type="evidence" value="ECO:0007669"/>
    <property type="project" value="UniProtKB-KW"/>
</dbReference>
<dbReference type="Gene3D" id="3.40.50.300">
    <property type="entry name" value="P-loop containing nucleotide triphosphate hydrolases"/>
    <property type="match status" value="2"/>
</dbReference>
<evidence type="ECO:0000256" key="1">
    <source>
        <dbReference type="ARBA" id="ARBA00004123"/>
    </source>
</evidence>
<dbReference type="Gene3D" id="3.30.70.1620">
    <property type="match status" value="1"/>
</dbReference>
<protein>
    <recommendedName>
        <fullName evidence="8">Structural maintenance of chromosomes protein</fullName>
    </recommendedName>
</protein>
<organism evidence="11 12">
    <name type="scientific">Thanatephorus cucumeris (strain AG1-IA)</name>
    <name type="common">Rice sheath blight fungus</name>
    <name type="synonym">Rhizoctonia solani</name>
    <dbReference type="NCBI Taxonomy" id="983506"/>
    <lineage>
        <taxon>Eukaryota</taxon>
        <taxon>Fungi</taxon>
        <taxon>Dikarya</taxon>
        <taxon>Basidiomycota</taxon>
        <taxon>Agaricomycotina</taxon>
        <taxon>Agaricomycetes</taxon>
        <taxon>Cantharellales</taxon>
        <taxon>Ceratobasidiaceae</taxon>
        <taxon>Rhizoctonia</taxon>
        <taxon>Rhizoctonia solani AG-1</taxon>
    </lineage>
</organism>
<dbReference type="HOGENOM" id="CLU_001042_5_0_1"/>
<feature type="coiled-coil region" evidence="9">
    <location>
        <begin position="527"/>
        <end position="589"/>
    </location>
</feature>
<dbReference type="Pfam" id="PF02463">
    <property type="entry name" value="SMC_N"/>
    <property type="match status" value="1"/>
</dbReference>
<evidence type="ECO:0000259" key="10">
    <source>
        <dbReference type="SMART" id="SM00968"/>
    </source>
</evidence>
<dbReference type="GO" id="GO:0005634">
    <property type="term" value="C:nucleus"/>
    <property type="evidence" value="ECO:0007669"/>
    <property type="project" value="UniProtKB-SubCell"/>
</dbReference>
<sequence length="1297" mass="147707">MPCADEDQFSLREAEHVHLPTMVQRLPHPKSKFLIAEEVHASTMWAYDDPKQQKSLLLRGQSMYIGCARVILPTVISCRTKGYDLDTCIINSYCRFAAVSLLKLSIRTEVLTELNRARGSVKINEMVQADVCSSHHVTYDRFRGALLFSSPATIGCNHSNFFAAIRFVLSDAYTSMSKQERQSLLHEGVSTAQTMSAYVEIVFDNSDNRFPTGKDTVILRRTIGLKKDEYSLDRKSASKGDVMNLLESAGFSRSNPYYIVPQGRITSLTNAKDHERLALLKEVAGTKVYEQRRVESLKIMEETDAKRSKIAELLSYIATRLEELEGEKDELKEFHNADRERRCLEYALYTRELEEVANNLEQLEEERKQEIHAANTARTSFTQREEQLAAFERQISSHRQTLAILGSTRPALRVDLADLTATRAKAQLAIQDLQERGEMGEQRREEMQTELETIEARAAEVEAGLAEIRPEWEEVVEQEKEEKRLMDNAQTRLGALHAKQGRISRFSSRAERDNYLRGEIKGLKTAESAVVQSLNAAEEEIASLKEKTEDIHRRTAESREQVQEKGNSLTQLGEEIVQKNAKKAKLVEQRKEDTKYEQLVGSAKDELHAAQRALAGMMDRDTGSGLRAVDRITEQLGLEGVYGPLYRLFEIPDKKYSTAIEQTAGNSLFHVVVDTDATAQKVLEVLQREKSGRVTFMPLNRLKPKLVPFPQAPDAIPLIDRLQFDPLHRRAFEQVFGKTAVCENLQVAAAYVRSHGLNTITLEGDKVDRKGALTGGYHDVRRSRIETIRAVKHWTQKYEADSKILAEIKAQDAQLEQEITKLTGEIQVLTSKRTQAQAMRAGLADEAYALDVEQTRLAARIEQLERAKAEQEADIQDMRLRRETYDAEMKTPLAAGLSQQEIDEMEELGREADARKKTLLEVGKRKTEVSRITNLQSLKRKKDELRTKIDSLAHVDTDDLESTGADLAAKTQELDTEFEHDKLTSELNKLMAQVEKLQTQQVEDSRGISRQQKSTERYLTKRQVLLTRKDECNTKIRDLGVLPEEAYEKYVNERIDKLVKRLHNAKENLKKFAHVNKKAFEQYTNFTKQREQFIKRREDLDESANSITELIESLDRQKDEAIERTFKQVSKNFEEVFEKLVPAGRGRLIMQKRLDMDQDDDDDDDAGQQSSIDNYTGVSIKVSFNSKVDEGLRIQQLSGGQKSLVALATVFAIQKCDPAPFYLFDEIDANLDAQRPLAMIHELSSNAQFITTTFRPEMLVRADKFYGVLFNNQKISSIRSITREEAQEFVEQETAAQ</sequence>
<dbReference type="InterPro" id="IPR036277">
    <property type="entry name" value="SMC_hinge_sf"/>
</dbReference>
<feature type="coiled-coil region" evidence="9">
    <location>
        <begin position="805"/>
        <end position="888"/>
    </location>
</feature>
<feature type="coiled-coil region" evidence="9">
    <location>
        <begin position="321"/>
        <end position="380"/>
    </location>
</feature>
<evidence type="ECO:0000313" key="12">
    <source>
        <dbReference type="Proteomes" id="UP000011668"/>
    </source>
</evidence>
<keyword evidence="5 9" id="KW-0175">Coiled coil</keyword>
<reference evidence="11 12" key="1">
    <citation type="journal article" date="2013" name="Nat. Commun.">
        <title>The evolution and pathogenic mechanisms of the rice sheath blight pathogen.</title>
        <authorList>
            <person name="Zheng A."/>
            <person name="Lin R."/>
            <person name="Xu L."/>
            <person name="Qin P."/>
            <person name="Tang C."/>
            <person name="Ai P."/>
            <person name="Zhang D."/>
            <person name="Liu Y."/>
            <person name="Sun Z."/>
            <person name="Feng H."/>
            <person name="Wang Y."/>
            <person name="Chen Y."/>
            <person name="Liang X."/>
            <person name="Fu R."/>
            <person name="Li Q."/>
            <person name="Zhang J."/>
            <person name="Yu X."/>
            <person name="Xie Z."/>
            <person name="Ding L."/>
            <person name="Guan P."/>
            <person name="Tang J."/>
            <person name="Liang Y."/>
            <person name="Wang S."/>
            <person name="Deng Q."/>
            <person name="Li S."/>
            <person name="Zhu J."/>
            <person name="Wang L."/>
            <person name="Liu H."/>
            <person name="Li P."/>
        </authorList>
    </citation>
    <scope>NUCLEOTIDE SEQUENCE [LARGE SCALE GENOMIC DNA]</scope>
    <source>
        <strain evidence="12">AG-1 IA</strain>
    </source>
</reference>
<proteinExistence type="inferred from homology"/>
<dbReference type="GO" id="GO:0016887">
    <property type="term" value="F:ATP hydrolysis activity"/>
    <property type="evidence" value="ECO:0007669"/>
    <property type="project" value="InterPro"/>
</dbReference>
<evidence type="ECO:0000256" key="7">
    <source>
        <dbReference type="ARBA" id="ARBA00023306"/>
    </source>
</evidence>
<dbReference type="InterPro" id="IPR027417">
    <property type="entry name" value="P-loop_NTPase"/>
</dbReference>
<evidence type="ECO:0000313" key="11">
    <source>
        <dbReference type="EMBL" id="ELU42083.1"/>
    </source>
</evidence>
<name>L8WZ77_THACA</name>